<dbReference type="PANTHER" id="PTHR28259:SF1">
    <property type="entry name" value="FLUORIDE EXPORT PROTEIN 1-RELATED"/>
    <property type="match status" value="1"/>
</dbReference>
<comment type="activity regulation">
    <text evidence="10">Na(+) is not transported, but it plays an essential structural role and its presence is essential for fluoride channel function.</text>
</comment>
<evidence type="ECO:0000256" key="9">
    <source>
        <dbReference type="ARBA" id="ARBA00049940"/>
    </source>
</evidence>
<gene>
    <name evidence="12" type="primary">crcB1</name>
    <name evidence="10" type="synonym">crcB</name>
    <name evidence="10" type="synonym">fluC</name>
    <name evidence="12" type="ORF">Pma05_45750</name>
</gene>
<evidence type="ECO:0000256" key="6">
    <source>
        <dbReference type="ARBA" id="ARBA00023303"/>
    </source>
</evidence>
<evidence type="ECO:0000256" key="4">
    <source>
        <dbReference type="ARBA" id="ARBA00022989"/>
    </source>
</evidence>
<evidence type="ECO:0000256" key="8">
    <source>
        <dbReference type="ARBA" id="ARBA00035585"/>
    </source>
</evidence>
<evidence type="ECO:0000256" key="11">
    <source>
        <dbReference type="SAM" id="MobiDB-lite"/>
    </source>
</evidence>
<comment type="function">
    <text evidence="9 10">Fluoride-specific ion channel. Important for reducing fluoride concentration in the cell, thus reducing its toxicity.</text>
</comment>
<keyword evidence="6 10" id="KW-0407">Ion channel</keyword>
<feature type="binding site" evidence="10">
    <location>
        <position position="103"/>
    </location>
    <ligand>
        <name>Na(+)</name>
        <dbReference type="ChEBI" id="CHEBI:29101"/>
        <note>structural</note>
    </ligand>
</feature>
<feature type="transmembrane region" description="Helical" evidence="10">
    <location>
        <begin position="57"/>
        <end position="77"/>
    </location>
</feature>
<evidence type="ECO:0000256" key="5">
    <source>
        <dbReference type="ARBA" id="ARBA00023136"/>
    </source>
</evidence>
<comment type="similarity">
    <text evidence="7 10">Belongs to the fluoride channel Fluc/FEX (TC 1.A.43) family.</text>
</comment>
<keyword evidence="10" id="KW-0406">Ion transport</keyword>
<keyword evidence="3 10" id="KW-0812">Transmembrane</keyword>
<accession>A0ABQ4ETL7</accession>
<keyword evidence="10" id="KW-0915">Sodium</keyword>
<evidence type="ECO:0000313" key="12">
    <source>
        <dbReference type="EMBL" id="GIG98002.1"/>
    </source>
</evidence>
<dbReference type="Pfam" id="PF02537">
    <property type="entry name" value="CRCB"/>
    <property type="match status" value="1"/>
</dbReference>
<dbReference type="EMBL" id="BONX01000031">
    <property type="protein sequence ID" value="GIG98002.1"/>
    <property type="molecule type" value="Genomic_DNA"/>
</dbReference>
<comment type="caution">
    <text evidence="12">The sequence shown here is derived from an EMBL/GenBank/DDBJ whole genome shotgun (WGS) entry which is preliminary data.</text>
</comment>
<reference evidence="12 13" key="1">
    <citation type="submission" date="2021-01" db="EMBL/GenBank/DDBJ databases">
        <title>Whole genome shotgun sequence of Plantactinospora mayteni NBRC 109088.</title>
        <authorList>
            <person name="Komaki H."/>
            <person name="Tamura T."/>
        </authorList>
    </citation>
    <scope>NUCLEOTIDE SEQUENCE [LARGE SCALE GENOMIC DNA]</scope>
    <source>
        <strain evidence="12 13">NBRC 109088</strain>
    </source>
</reference>
<feature type="transmembrane region" description="Helical" evidence="10">
    <location>
        <begin position="89"/>
        <end position="110"/>
    </location>
</feature>
<evidence type="ECO:0000313" key="13">
    <source>
        <dbReference type="Proteomes" id="UP000621500"/>
    </source>
</evidence>
<organism evidence="12 13">
    <name type="scientific">Plantactinospora mayteni</name>
    <dbReference type="NCBI Taxonomy" id="566021"/>
    <lineage>
        <taxon>Bacteria</taxon>
        <taxon>Bacillati</taxon>
        <taxon>Actinomycetota</taxon>
        <taxon>Actinomycetes</taxon>
        <taxon>Micromonosporales</taxon>
        <taxon>Micromonosporaceae</taxon>
        <taxon>Plantactinospora</taxon>
    </lineage>
</organism>
<protein>
    <recommendedName>
        <fullName evidence="10">Fluoride-specific ion channel FluC</fullName>
    </recommendedName>
</protein>
<evidence type="ECO:0000256" key="10">
    <source>
        <dbReference type="HAMAP-Rule" id="MF_00454"/>
    </source>
</evidence>
<evidence type="ECO:0000256" key="2">
    <source>
        <dbReference type="ARBA" id="ARBA00022475"/>
    </source>
</evidence>
<name>A0ABQ4ETL7_9ACTN</name>
<evidence type="ECO:0000256" key="1">
    <source>
        <dbReference type="ARBA" id="ARBA00004651"/>
    </source>
</evidence>
<keyword evidence="4 10" id="KW-1133">Transmembrane helix</keyword>
<proteinExistence type="inferred from homology"/>
<keyword evidence="10" id="KW-0479">Metal-binding</keyword>
<dbReference type="PANTHER" id="PTHR28259">
    <property type="entry name" value="FLUORIDE EXPORT PROTEIN 1-RELATED"/>
    <property type="match status" value="1"/>
</dbReference>
<comment type="subcellular location">
    <subcellularLocation>
        <location evidence="1 10">Cell membrane</location>
        <topology evidence="1 10">Multi-pass membrane protein</topology>
    </subcellularLocation>
</comment>
<dbReference type="Proteomes" id="UP000621500">
    <property type="component" value="Unassembled WGS sequence"/>
</dbReference>
<feature type="region of interest" description="Disordered" evidence="11">
    <location>
        <begin position="1"/>
        <end position="21"/>
    </location>
</feature>
<dbReference type="InterPro" id="IPR003691">
    <property type="entry name" value="FluC"/>
</dbReference>
<feature type="transmembrane region" description="Helical" evidence="10">
    <location>
        <begin position="29"/>
        <end position="51"/>
    </location>
</feature>
<evidence type="ECO:0000256" key="7">
    <source>
        <dbReference type="ARBA" id="ARBA00035120"/>
    </source>
</evidence>
<keyword evidence="13" id="KW-1185">Reference proteome</keyword>
<evidence type="ECO:0000256" key="3">
    <source>
        <dbReference type="ARBA" id="ARBA00022692"/>
    </source>
</evidence>
<feature type="transmembrane region" description="Helical" evidence="10">
    <location>
        <begin position="122"/>
        <end position="143"/>
    </location>
</feature>
<dbReference type="NCBIfam" id="TIGR00494">
    <property type="entry name" value="crcB"/>
    <property type="match status" value="1"/>
</dbReference>
<dbReference type="HAMAP" id="MF_00454">
    <property type="entry name" value="FluC"/>
    <property type="match status" value="1"/>
</dbReference>
<keyword evidence="10" id="KW-0813">Transport</keyword>
<sequence length="151" mass="15588">MNPPRSVEPHEPDEPDEPPALPGRPGWDVFAVVALGGALGSAGRYGLAVLWPHAATGVPWATLVTNLSGCALIGLLMRLVTTAVAPHRLVRPFLGTGILGGFTTFSTYAVETRGLLAAGRPGVAVGYLLGTLAGALVAVRLGMWAADRVRS</sequence>
<keyword evidence="2 10" id="KW-1003">Cell membrane</keyword>
<comment type="catalytic activity">
    <reaction evidence="8">
        <text>fluoride(in) = fluoride(out)</text>
        <dbReference type="Rhea" id="RHEA:76159"/>
        <dbReference type="ChEBI" id="CHEBI:17051"/>
    </reaction>
    <physiologicalReaction direction="left-to-right" evidence="8">
        <dbReference type="Rhea" id="RHEA:76160"/>
    </physiologicalReaction>
</comment>
<keyword evidence="5 10" id="KW-0472">Membrane</keyword>
<feature type="binding site" evidence="10">
    <location>
        <position position="100"/>
    </location>
    <ligand>
        <name>Na(+)</name>
        <dbReference type="ChEBI" id="CHEBI:29101"/>
        <note>structural</note>
    </ligand>
</feature>